<dbReference type="AlphaFoldDB" id="A0A433XLJ5"/>
<keyword evidence="1" id="KW-0597">Phosphoprotein</keyword>
<protein>
    <submittedName>
        <fullName evidence="3">Response regulator</fullName>
    </submittedName>
</protein>
<dbReference type="GO" id="GO:0000160">
    <property type="term" value="P:phosphorelay signal transduction system"/>
    <property type="evidence" value="ECO:0007669"/>
    <property type="project" value="InterPro"/>
</dbReference>
<evidence type="ECO:0000313" key="3">
    <source>
        <dbReference type="EMBL" id="RUT34894.1"/>
    </source>
</evidence>
<evidence type="ECO:0000256" key="1">
    <source>
        <dbReference type="PROSITE-ProRule" id="PRU00169"/>
    </source>
</evidence>
<dbReference type="RefSeq" id="WP_127187014.1">
    <property type="nucleotide sequence ID" value="NZ_RZNJ01000001.1"/>
</dbReference>
<name>A0A433XLJ5_9HYPH</name>
<feature type="domain" description="Response regulatory" evidence="2">
    <location>
        <begin position="6"/>
        <end position="116"/>
    </location>
</feature>
<dbReference type="SUPFAM" id="SSF52172">
    <property type="entry name" value="CheY-like"/>
    <property type="match status" value="1"/>
</dbReference>
<dbReference type="Gene3D" id="3.40.50.2300">
    <property type="match status" value="1"/>
</dbReference>
<dbReference type="EMBL" id="RZNJ01000001">
    <property type="protein sequence ID" value="RUT34894.1"/>
    <property type="molecule type" value="Genomic_DNA"/>
</dbReference>
<proteinExistence type="predicted"/>
<dbReference type="OrthoDB" id="582170at2"/>
<feature type="modified residue" description="4-aspartylphosphate" evidence="1">
    <location>
        <position position="57"/>
    </location>
</feature>
<evidence type="ECO:0000313" key="4">
    <source>
        <dbReference type="Proteomes" id="UP000281547"/>
    </source>
</evidence>
<sequence length="123" mass="13323">MLNGRSVLIIEQEFLIALDIQRILEQAETGRTVFARSLEEAARLEGEWSAFDIAIIDTPHDDMDAHAMADALRSRGVGVVVSTGDLALRRRLSPEVPVVVKPFNEADLLGACARALKGASEPA</sequence>
<evidence type="ECO:0000259" key="2">
    <source>
        <dbReference type="PROSITE" id="PS50110"/>
    </source>
</evidence>
<organism evidence="3 4">
    <name type="scientific">Arsenicitalea aurantiaca</name>
    <dbReference type="NCBI Taxonomy" id="1783274"/>
    <lineage>
        <taxon>Bacteria</taxon>
        <taxon>Pseudomonadati</taxon>
        <taxon>Pseudomonadota</taxon>
        <taxon>Alphaproteobacteria</taxon>
        <taxon>Hyphomicrobiales</taxon>
        <taxon>Devosiaceae</taxon>
        <taxon>Arsenicitalea</taxon>
    </lineage>
</organism>
<dbReference type="InterPro" id="IPR011006">
    <property type="entry name" value="CheY-like_superfamily"/>
</dbReference>
<gene>
    <name evidence="3" type="ORF">EMQ25_02760</name>
</gene>
<dbReference type="Proteomes" id="UP000281547">
    <property type="component" value="Unassembled WGS sequence"/>
</dbReference>
<comment type="caution">
    <text evidence="3">The sequence shown here is derived from an EMBL/GenBank/DDBJ whole genome shotgun (WGS) entry which is preliminary data.</text>
</comment>
<accession>A0A433XLJ5</accession>
<reference evidence="3 4" key="1">
    <citation type="journal article" date="2016" name="Int. J. Syst. Evol. Microbiol.">
        <title>Arsenicitalea aurantiaca gen. nov., sp. nov., a new member of the family Hyphomicrobiaceae, isolated from high-arsenic sediment.</title>
        <authorList>
            <person name="Mu Y."/>
            <person name="Zhou L."/>
            <person name="Zeng X.C."/>
            <person name="Liu L."/>
            <person name="Pan Y."/>
            <person name="Chen X."/>
            <person name="Wang J."/>
            <person name="Li S."/>
            <person name="Li W.J."/>
            <person name="Wang Y."/>
        </authorList>
    </citation>
    <scope>NUCLEOTIDE SEQUENCE [LARGE SCALE GENOMIC DNA]</scope>
    <source>
        <strain evidence="3 4">42-50</strain>
    </source>
</reference>
<dbReference type="InterPro" id="IPR001789">
    <property type="entry name" value="Sig_transdc_resp-reg_receiver"/>
</dbReference>
<keyword evidence="4" id="KW-1185">Reference proteome</keyword>
<dbReference type="PROSITE" id="PS50110">
    <property type="entry name" value="RESPONSE_REGULATORY"/>
    <property type="match status" value="1"/>
</dbReference>